<keyword evidence="1" id="KW-1133">Transmembrane helix</keyword>
<gene>
    <name evidence="2" type="ORF">HT102_11600</name>
</gene>
<name>A0A927JDB1_9ACTN</name>
<evidence type="ECO:0000256" key="1">
    <source>
        <dbReference type="SAM" id="Phobius"/>
    </source>
</evidence>
<dbReference type="EMBL" id="JACYWE010000006">
    <property type="protein sequence ID" value="MBD8507134.1"/>
    <property type="molecule type" value="Genomic_DNA"/>
</dbReference>
<organism evidence="2 3">
    <name type="scientific">Lolliginicoccus lacisalsi</name>
    <dbReference type="NCBI Taxonomy" id="2742202"/>
    <lineage>
        <taxon>Bacteria</taxon>
        <taxon>Bacillati</taxon>
        <taxon>Actinomycetota</taxon>
        <taxon>Actinomycetes</taxon>
        <taxon>Mycobacteriales</taxon>
        <taxon>Hoyosellaceae</taxon>
        <taxon>Lolliginicoccus</taxon>
    </lineage>
</organism>
<dbReference type="AlphaFoldDB" id="A0A927JDB1"/>
<feature type="transmembrane region" description="Helical" evidence="1">
    <location>
        <begin position="205"/>
        <end position="225"/>
    </location>
</feature>
<feature type="transmembrane region" description="Helical" evidence="1">
    <location>
        <begin position="91"/>
        <end position="111"/>
    </location>
</feature>
<sequence>MAALTTDLSDRYAWAVARHVPPALRADINADVRALIEAAVARQDAGDPLQAEREALIELGDPHHLAAAYTGSPQHLIGPAFYFDYIRLIKLLAAIVLPIAALAISLPLIIATPDDHLAVLAGTAWGTAMVAIQLLFWTTLVFVLLDRHASRSRDTRWRPEQLPRAGASSQRADAAFSVLAVAALIVFLVWQQLARETPFVDPELWRAWLPIILGLAVLMLVLQSLRLARGAWTTPLGILHVLADVALLATVAHAATRSSLINPAYAEQAGVPQASPWIIVTLIGAFIIGDIIGVIADLRRARASHHTPTDRAKAHS</sequence>
<evidence type="ECO:0000313" key="3">
    <source>
        <dbReference type="Proteomes" id="UP000642993"/>
    </source>
</evidence>
<proteinExistence type="predicted"/>
<feature type="transmembrane region" description="Helical" evidence="1">
    <location>
        <begin position="276"/>
        <end position="296"/>
    </location>
</feature>
<feature type="transmembrane region" description="Helical" evidence="1">
    <location>
        <begin position="174"/>
        <end position="193"/>
    </location>
</feature>
<reference evidence="2" key="1">
    <citation type="submission" date="2020-09" db="EMBL/GenBank/DDBJ databases">
        <title>Hoyosella lacisalsi sp. nov., a halotolerant actinobacterium isolated from soil of Lake Gudzhirganskoe.</title>
        <authorList>
            <person name="Yang Q."/>
            <person name="Guo P.Y."/>
            <person name="Liu S.W."/>
            <person name="Li F.N."/>
            <person name="Sun C.H."/>
        </authorList>
    </citation>
    <scope>NUCLEOTIDE SEQUENCE</scope>
    <source>
        <strain evidence="2">G463</strain>
    </source>
</reference>
<dbReference type="Proteomes" id="UP000642993">
    <property type="component" value="Unassembled WGS sequence"/>
</dbReference>
<accession>A0A927JDB1</accession>
<feature type="transmembrane region" description="Helical" evidence="1">
    <location>
        <begin position="117"/>
        <end position="145"/>
    </location>
</feature>
<keyword evidence="1" id="KW-0472">Membrane</keyword>
<feature type="transmembrane region" description="Helical" evidence="1">
    <location>
        <begin position="237"/>
        <end position="256"/>
    </location>
</feature>
<dbReference type="RefSeq" id="WP_192039577.1">
    <property type="nucleotide sequence ID" value="NZ_JACYWE010000006.1"/>
</dbReference>
<keyword evidence="1" id="KW-0812">Transmembrane</keyword>
<protein>
    <submittedName>
        <fullName evidence="2">Uncharacterized protein</fullName>
    </submittedName>
</protein>
<comment type="caution">
    <text evidence="2">The sequence shown here is derived from an EMBL/GenBank/DDBJ whole genome shotgun (WGS) entry which is preliminary data.</text>
</comment>
<keyword evidence="3" id="KW-1185">Reference proteome</keyword>
<evidence type="ECO:0000313" key="2">
    <source>
        <dbReference type="EMBL" id="MBD8507134.1"/>
    </source>
</evidence>